<dbReference type="Pfam" id="PF00561">
    <property type="entry name" value="Abhydrolase_1"/>
    <property type="match status" value="1"/>
</dbReference>
<evidence type="ECO:0000259" key="1">
    <source>
        <dbReference type="Pfam" id="PF00561"/>
    </source>
</evidence>
<accession>A0A939IMI9</accession>
<protein>
    <submittedName>
        <fullName evidence="2">Alpha/beta hydrolase</fullName>
    </submittedName>
</protein>
<evidence type="ECO:0000313" key="2">
    <source>
        <dbReference type="EMBL" id="MBN7823845.1"/>
    </source>
</evidence>
<dbReference type="GO" id="GO:0016020">
    <property type="term" value="C:membrane"/>
    <property type="evidence" value="ECO:0007669"/>
    <property type="project" value="TreeGrafter"/>
</dbReference>
<dbReference type="Proteomes" id="UP000664654">
    <property type="component" value="Unassembled WGS sequence"/>
</dbReference>
<organism evidence="2 3">
    <name type="scientific">Bowmanella dokdonensis</name>
    <dbReference type="NCBI Taxonomy" id="751969"/>
    <lineage>
        <taxon>Bacteria</taxon>
        <taxon>Pseudomonadati</taxon>
        <taxon>Pseudomonadota</taxon>
        <taxon>Gammaproteobacteria</taxon>
        <taxon>Alteromonadales</taxon>
        <taxon>Alteromonadaceae</taxon>
        <taxon>Bowmanella</taxon>
    </lineage>
</organism>
<gene>
    <name evidence="2" type="ORF">J0A66_01285</name>
</gene>
<feature type="domain" description="AB hydrolase-1" evidence="1">
    <location>
        <begin position="62"/>
        <end position="432"/>
    </location>
</feature>
<dbReference type="PANTHER" id="PTHR43798">
    <property type="entry name" value="MONOACYLGLYCEROL LIPASE"/>
    <property type="match status" value="1"/>
</dbReference>
<dbReference type="InterPro" id="IPR050266">
    <property type="entry name" value="AB_hydrolase_sf"/>
</dbReference>
<dbReference type="InterPro" id="IPR000073">
    <property type="entry name" value="AB_hydrolase_1"/>
</dbReference>
<proteinExistence type="predicted"/>
<sequence length="463" mass="50712">MGLLYTVSVAAEQPIIFESQSGDSVGAFEGELWVAENRLDPKSRKIPLRYVRFAATGENPGPPIVYLAGGPGGSGIDTAKWRRFPLFMAMREFGDVIALDQRGTGQSNILPDCESNLSFPATQAYSDAEFARLYRQAFADCLGFWAKQGVDVRGYNTVQSVADLDDLREHLNADKLVLWGTSYGSHLALAALQTMEDRIDRLVLSSIEGLTQTIKMPARTDAYFVRLQQAINTRDELKQQMPDASGLIRRVHDKLLAKPVGLTLTDQQGGTVDFLLQRKDMQRLASAMISDPGRAWQLLQLYQALDADVTEPVAQILSRFYTAGEKITFAPMGVLMDVASGIDPDRKALVYQQAAAALLGAYLNPTLFLDGVAPELDLGQGFRQEPVSRVPALILSGTLDGRTYLDSQREAVKGLANRVEVTVHNAGHNLFMASPEVTTTIQAFMRGDALFSAELSVPLELSH</sequence>
<keyword evidence="3" id="KW-1185">Reference proteome</keyword>
<comment type="caution">
    <text evidence="2">The sequence shown here is derived from an EMBL/GenBank/DDBJ whole genome shotgun (WGS) entry which is preliminary data.</text>
</comment>
<dbReference type="AlphaFoldDB" id="A0A939IMI9"/>
<dbReference type="PANTHER" id="PTHR43798:SF27">
    <property type="entry name" value="HYDROLASE ALPHA_BETA HYDROLASE FOLD FAMILY"/>
    <property type="match status" value="1"/>
</dbReference>
<reference evidence="2" key="1">
    <citation type="submission" date="2021-03" db="EMBL/GenBank/DDBJ databases">
        <title>novel species isolated from a fishpond in China.</title>
        <authorList>
            <person name="Lu H."/>
            <person name="Cai Z."/>
        </authorList>
    </citation>
    <scope>NUCLEOTIDE SEQUENCE</scope>
    <source>
        <strain evidence="2">JCM 30855</strain>
    </source>
</reference>
<dbReference type="InterPro" id="IPR029058">
    <property type="entry name" value="AB_hydrolase_fold"/>
</dbReference>
<dbReference type="SUPFAM" id="SSF53474">
    <property type="entry name" value="alpha/beta-Hydrolases"/>
    <property type="match status" value="1"/>
</dbReference>
<dbReference type="Gene3D" id="3.40.50.1820">
    <property type="entry name" value="alpha/beta hydrolase"/>
    <property type="match status" value="1"/>
</dbReference>
<name>A0A939IMI9_9ALTE</name>
<keyword evidence="2" id="KW-0378">Hydrolase</keyword>
<evidence type="ECO:0000313" key="3">
    <source>
        <dbReference type="Proteomes" id="UP000664654"/>
    </source>
</evidence>
<dbReference type="GO" id="GO:0016787">
    <property type="term" value="F:hydrolase activity"/>
    <property type="evidence" value="ECO:0007669"/>
    <property type="project" value="UniProtKB-KW"/>
</dbReference>
<dbReference type="EMBL" id="JAFKCV010000001">
    <property type="protein sequence ID" value="MBN7823845.1"/>
    <property type="molecule type" value="Genomic_DNA"/>
</dbReference>